<evidence type="ECO:0000313" key="3">
    <source>
        <dbReference type="Proteomes" id="UP000829720"/>
    </source>
</evidence>
<evidence type="ECO:0008006" key="4">
    <source>
        <dbReference type="Google" id="ProtNLM"/>
    </source>
</evidence>
<dbReference type="OrthoDB" id="8889101at2759"/>
<organism evidence="2 3">
    <name type="scientific">Albula goreensis</name>
    <dbReference type="NCBI Taxonomy" id="1534307"/>
    <lineage>
        <taxon>Eukaryota</taxon>
        <taxon>Metazoa</taxon>
        <taxon>Chordata</taxon>
        <taxon>Craniata</taxon>
        <taxon>Vertebrata</taxon>
        <taxon>Euteleostomi</taxon>
        <taxon>Actinopterygii</taxon>
        <taxon>Neopterygii</taxon>
        <taxon>Teleostei</taxon>
        <taxon>Albuliformes</taxon>
        <taxon>Albulidae</taxon>
        <taxon>Albula</taxon>
    </lineage>
</organism>
<accession>A0A8T3D016</accession>
<dbReference type="EMBL" id="JAERUA010000016">
    <property type="protein sequence ID" value="KAI1889047.1"/>
    <property type="molecule type" value="Genomic_DNA"/>
</dbReference>
<sequence length="166" mass="18859">MTDAPQQPVFISYLLALLLLPLVYCCESTRPMAEVKDDYTFVIHPLLQNIENNITKLLGDQGCVEIKKHLCEENNETGSIHKMVCSIPFKNPKKSMSIVKCDLRKLAINIKDSLRCHCSTNEDDNESQSSCAQPHHRILSKERLCKLLNIVKNIKSCYKKLAVKNS</sequence>
<keyword evidence="3" id="KW-1185">Reference proteome</keyword>
<evidence type="ECO:0000256" key="1">
    <source>
        <dbReference type="SAM" id="SignalP"/>
    </source>
</evidence>
<keyword evidence="1" id="KW-0732">Signal</keyword>
<evidence type="ECO:0000313" key="2">
    <source>
        <dbReference type="EMBL" id="KAI1889047.1"/>
    </source>
</evidence>
<proteinExistence type="predicted"/>
<dbReference type="Proteomes" id="UP000829720">
    <property type="component" value="Unassembled WGS sequence"/>
</dbReference>
<comment type="caution">
    <text evidence="2">The sequence shown here is derived from an EMBL/GenBank/DDBJ whole genome shotgun (WGS) entry which is preliminary data.</text>
</comment>
<dbReference type="AlphaFoldDB" id="A0A8T3D016"/>
<reference evidence="2" key="1">
    <citation type="submission" date="2021-01" db="EMBL/GenBank/DDBJ databases">
        <authorList>
            <person name="Zahm M."/>
            <person name="Roques C."/>
            <person name="Cabau C."/>
            <person name="Klopp C."/>
            <person name="Donnadieu C."/>
            <person name="Jouanno E."/>
            <person name="Lampietro C."/>
            <person name="Louis A."/>
            <person name="Herpin A."/>
            <person name="Echchiki A."/>
            <person name="Berthelot C."/>
            <person name="Parey E."/>
            <person name="Roest-Crollius H."/>
            <person name="Braasch I."/>
            <person name="Postlethwait J."/>
            <person name="Bobe J."/>
            <person name="Montfort J."/>
            <person name="Bouchez O."/>
            <person name="Begum T."/>
            <person name="Mejri S."/>
            <person name="Adams A."/>
            <person name="Chen W.-J."/>
            <person name="Guiguen Y."/>
        </authorList>
    </citation>
    <scope>NUCLEOTIDE SEQUENCE</scope>
    <source>
        <tissue evidence="2">Blood</tissue>
    </source>
</reference>
<gene>
    <name evidence="2" type="ORF">AGOR_G00175030</name>
</gene>
<feature type="chain" id="PRO_5035939418" description="Interleukin-7" evidence="1">
    <location>
        <begin position="26"/>
        <end position="166"/>
    </location>
</feature>
<protein>
    <recommendedName>
        <fullName evidence="4">Interleukin-7</fullName>
    </recommendedName>
</protein>
<name>A0A8T3D016_9TELE</name>
<feature type="signal peptide" evidence="1">
    <location>
        <begin position="1"/>
        <end position="25"/>
    </location>
</feature>